<dbReference type="InterPro" id="IPR040309">
    <property type="entry name" value="Naf1"/>
</dbReference>
<dbReference type="Proteomes" id="UP000789831">
    <property type="component" value="Unassembled WGS sequence"/>
</dbReference>
<feature type="region of interest" description="Disordered" evidence="9">
    <location>
        <begin position="373"/>
        <end position="423"/>
    </location>
</feature>
<keyword evidence="4" id="KW-0690">Ribosome biogenesis</keyword>
<dbReference type="GO" id="GO:0003723">
    <property type="term" value="F:RNA binding"/>
    <property type="evidence" value="ECO:0007669"/>
    <property type="project" value="UniProtKB-KW"/>
</dbReference>
<evidence type="ECO:0000256" key="1">
    <source>
        <dbReference type="ARBA" id="ARBA00004123"/>
    </source>
</evidence>
<dbReference type="InterPro" id="IPR038664">
    <property type="entry name" value="Gar1/Naf1_Cbf5-bd_sf"/>
</dbReference>
<gene>
    <name evidence="10" type="ORF">AGERDE_LOCUS1730</name>
</gene>
<feature type="region of interest" description="Disordered" evidence="9">
    <location>
        <begin position="199"/>
        <end position="223"/>
    </location>
</feature>
<evidence type="ECO:0000256" key="3">
    <source>
        <dbReference type="ARBA" id="ARBA00021438"/>
    </source>
</evidence>
<proteinExistence type="inferred from homology"/>
<accession>A0A9N8VCS9</accession>
<comment type="similarity">
    <text evidence="2">Belongs to the NAF1 family.</text>
</comment>
<dbReference type="SUPFAM" id="SSF50447">
    <property type="entry name" value="Translation proteins"/>
    <property type="match status" value="1"/>
</dbReference>
<feature type="compositionally biased region" description="Acidic residues" evidence="9">
    <location>
        <begin position="373"/>
        <end position="382"/>
    </location>
</feature>
<keyword evidence="6" id="KW-0597">Phosphoprotein</keyword>
<dbReference type="GO" id="GO:0005732">
    <property type="term" value="C:sno(s)RNA-containing ribonucleoprotein complex"/>
    <property type="evidence" value="ECO:0007669"/>
    <property type="project" value="InterPro"/>
</dbReference>
<evidence type="ECO:0000256" key="4">
    <source>
        <dbReference type="ARBA" id="ARBA00022517"/>
    </source>
</evidence>
<keyword evidence="7" id="KW-0694">RNA-binding</keyword>
<evidence type="ECO:0000256" key="6">
    <source>
        <dbReference type="ARBA" id="ARBA00022553"/>
    </source>
</evidence>
<dbReference type="GO" id="GO:0001522">
    <property type="term" value="P:pseudouridine synthesis"/>
    <property type="evidence" value="ECO:0007669"/>
    <property type="project" value="InterPro"/>
</dbReference>
<comment type="subcellular location">
    <subcellularLocation>
        <location evidence="1">Nucleus</location>
    </subcellularLocation>
</comment>
<dbReference type="EMBL" id="CAJVPL010000126">
    <property type="protein sequence ID" value="CAG8451011.1"/>
    <property type="molecule type" value="Genomic_DNA"/>
</dbReference>
<evidence type="ECO:0000256" key="5">
    <source>
        <dbReference type="ARBA" id="ARBA00022552"/>
    </source>
</evidence>
<feature type="compositionally biased region" description="Polar residues" evidence="9">
    <location>
        <begin position="398"/>
        <end position="408"/>
    </location>
</feature>
<organism evidence="10 11">
    <name type="scientific">Ambispora gerdemannii</name>
    <dbReference type="NCBI Taxonomy" id="144530"/>
    <lineage>
        <taxon>Eukaryota</taxon>
        <taxon>Fungi</taxon>
        <taxon>Fungi incertae sedis</taxon>
        <taxon>Mucoromycota</taxon>
        <taxon>Glomeromycotina</taxon>
        <taxon>Glomeromycetes</taxon>
        <taxon>Archaeosporales</taxon>
        <taxon>Ambisporaceae</taxon>
        <taxon>Ambispora</taxon>
    </lineage>
</organism>
<evidence type="ECO:0000256" key="8">
    <source>
        <dbReference type="ARBA" id="ARBA00023242"/>
    </source>
</evidence>
<comment type="caution">
    <text evidence="10">The sequence shown here is derived from an EMBL/GenBank/DDBJ whole genome shotgun (WGS) entry which is preliminary data.</text>
</comment>
<evidence type="ECO:0000313" key="10">
    <source>
        <dbReference type="EMBL" id="CAG8451011.1"/>
    </source>
</evidence>
<evidence type="ECO:0000256" key="9">
    <source>
        <dbReference type="SAM" id="MobiDB-lite"/>
    </source>
</evidence>
<name>A0A9N8VCS9_9GLOM</name>
<dbReference type="Gene3D" id="2.40.10.230">
    <property type="entry name" value="Probable tRNA pseudouridine synthase domain"/>
    <property type="match status" value="1"/>
</dbReference>
<keyword evidence="5" id="KW-0698">rRNA processing</keyword>
<protein>
    <recommendedName>
        <fullName evidence="3">H/ACA ribonucleoprotein complex non-core subunit NAF1</fullName>
    </recommendedName>
</protein>
<dbReference type="GO" id="GO:0006364">
    <property type="term" value="P:rRNA processing"/>
    <property type="evidence" value="ECO:0007669"/>
    <property type="project" value="UniProtKB-KW"/>
</dbReference>
<evidence type="ECO:0000256" key="2">
    <source>
        <dbReference type="ARBA" id="ARBA00009801"/>
    </source>
</evidence>
<sequence>MALNSFTIDLSKNNVELETIKELDKECVVCEKLNGISSVAKKIEKSVGINEIPAEARNITVIPIKVEFELEKTDTLELSNVKECAFLNNELSDHGFPNDIDAENKVIPPFETVPHTDSDALNKSNIALDKLIKANINVHTKEEDIENMSEQNQKNNSINESLALNHHEQQIDTVTPQLSVEEREALLRKMDMLLEAEIEESEESEALEDEDSDDSGDSDSDNIELNFDKVFDEKKNILHTKNEIIDVPVNKPEVNITDDLEIQAIGTINHIVENVVVVSSLFSDRNKVLDAGSILVFENRELIGEIFETFGPVHKPHYSIRFKDEEEINIEKYRQGVKAFVVLKFAKHVFVKPLQQIKGSDASNQFDEEIDESEIEFSDDEREAAHKGRLLHQKRQRQVNSYESTSTERTPKIRRQPNQRPSYRTNITAQTDNSFEYIPLQRPRQMITPNNNINY</sequence>
<dbReference type="PANTHER" id="PTHR31633">
    <property type="entry name" value="H/ACA RIBONUCLEOPROTEIN COMPLEX NON-CORE SUBUNIT NAF1"/>
    <property type="match status" value="1"/>
</dbReference>
<dbReference type="OrthoDB" id="21550at2759"/>
<dbReference type="InterPro" id="IPR007504">
    <property type="entry name" value="H/ACA_rnp_Gar1/Naf1"/>
</dbReference>
<keyword evidence="8" id="KW-0539">Nucleus</keyword>
<evidence type="ECO:0000256" key="7">
    <source>
        <dbReference type="ARBA" id="ARBA00022884"/>
    </source>
</evidence>
<keyword evidence="11" id="KW-1185">Reference proteome</keyword>
<dbReference type="Pfam" id="PF04410">
    <property type="entry name" value="Gar1"/>
    <property type="match status" value="1"/>
</dbReference>
<feature type="compositionally biased region" description="Acidic residues" evidence="9">
    <location>
        <begin position="199"/>
        <end position="222"/>
    </location>
</feature>
<feature type="compositionally biased region" description="Basic residues" evidence="9">
    <location>
        <begin position="387"/>
        <end position="397"/>
    </location>
</feature>
<dbReference type="GO" id="GO:0005634">
    <property type="term" value="C:nucleus"/>
    <property type="evidence" value="ECO:0007669"/>
    <property type="project" value="UniProtKB-SubCell"/>
</dbReference>
<dbReference type="AlphaFoldDB" id="A0A9N8VCS9"/>
<dbReference type="InterPro" id="IPR009000">
    <property type="entry name" value="Transl_B-barrel_sf"/>
</dbReference>
<reference evidence="10" key="1">
    <citation type="submission" date="2021-06" db="EMBL/GenBank/DDBJ databases">
        <authorList>
            <person name="Kallberg Y."/>
            <person name="Tangrot J."/>
            <person name="Rosling A."/>
        </authorList>
    </citation>
    <scope>NUCLEOTIDE SEQUENCE</scope>
    <source>
        <strain evidence="10">MT106</strain>
    </source>
</reference>
<evidence type="ECO:0000313" key="11">
    <source>
        <dbReference type="Proteomes" id="UP000789831"/>
    </source>
</evidence>
<dbReference type="PANTHER" id="PTHR31633:SF1">
    <property type="entry name" value="H_ACA RIBONUCLEOPROTEIN COMPLEX NON-CORE SUBUNIT NAF1"/>
    <property type="match status" value="1"/>
</dbReference>
<dbReference type="GO" id="GO:0000493">
    <property type="term" value="P:box H/ACA snoRNP assembly"/>
    <property type="evidence" value="ECO:0007669"/>
    <property type="project" value="InterPro"/>
</dbReference>